<protein>
    <submittedName>
        <fullName evidence="5">Class I SAM-dependent methyltransferase</fullName>
        <ecNumber evidence="5">2.1.1.-</ecNumber>
    </submittedName>
</protein>
<organism evidence="5 6">
    <name type="scientific">Balneatrix alpica</name>
    <dbReference type="NCBI Taxonomy" id="75684"/>
    <lineage>
        <taxon>Bacteria</taxon>
        <taxon>Pseudomonadati</taxon>
        <taxon>Pseudomonadota</taxon>
        <taxon>Gammaproteobacteria</taxon>
        <taxon>Oceanospirillales</taxon>
        <taxon>Balneatrichaceae</taxon>
        <taxon>Balneatrix</taxon>
    </lineage>
</organism>
<evidence type="ECO:0000259" key="4">
    <source>
        <dbReference type="Pfam" id="PF08241"/>
    </source>
</evidence>
<dbReference type="Pfam" id="PF08241">
    <property type="entry name" value="Methyltransf_11"/>
    <property type="match status" value="1"/>
</dbReference>
<dbReference type="RefSeq" id="WP_051527556.1">
    <property type="nucleotide sequence ID" value="NZ_JBHLZN010000003.1"/>
</dbReference>
<gene>
    <name evidence="5" type="ORF">ACFFLH_10015</name>
</gene>
<comment type="caution">
    <text evidence="5">The sequence shown here is derived from an EMBL/GenBank/DDBJ whole genome shotgun (WGS) entry which is preliminary data.</text>
</comment>
<keyword evidence="2 5" id="KW-0808">Transferase</keyword>
<evidence type="ECO:0000313" key="5">
    <source>
        <dbReference type="EMBL" id="MFB9886747.1"/>
    </source>
</evidence>
<evidence type="ECO:0000256" key="3">
    <source>
        <dbReference type="ARBA" id="ARBA00022691"/>
    </source>
</evidence>
<keyword evidence="6" id="KW-1185">Reference proteome</keyword>
<feature type="domain" description="Methyltransferase type 11" evidence="4">
    <location>
        <begin position="43"/>
        <end position="140"/>
    </location>
</feature>
<dbReference type="Gene3D" id="3.40.50.150">
    <property type="entry name" value="Vaccinia Virus protein VP39"/>
    <property type="match status" value="1"/>
</dbReference>
<dbReference type="GO" id="GO:0008168">
    <property type="term" value="F:methyltransferase activity"/>
    <property type="evidence" value="ECO:0007669"/>
    <property type="project" value="UniProtKB-KW"/>
</dbReference>
<dbReference type="PANTHER" id="PTHR43464:SF19">
    <property type="entry name" value="UBIQUINONE BIOSYNTHESIS O-METHYLTRANSFERASE, MITOCHONDRIAL"/>
    <property type="match status" value="1"/>
</dbReference>
<dbReference type="PANTHER" id="PTHR43464">
    <property type="entry name" value="METHYLTRANSFERASE"/>
    <property type="match status" value="1"/>
</dbReference>
<keyword evidence="3" id="KW-0949">S-adenosyl-L-methionine</keyword>
<dbReference type="EC" id="2.1.1.-" evidence="5"/>
<reference evidence="5 6" key="1">
    <citation type="submission" date="2024-09" db="EMBL/GenBank/DDBJ databases">
        <authorList>
            <person name="Sun Q."/>
            <person name="Mori K."/>
        </authorList>
    </citation>
    <scope>NUCLEOTIDE SEQUENCE [LARGE SCALE GENOMIC DNA]</scope>
    <source>
        <strain evidence="5 6">ATCC 51285</strain>
    </source>
</reference>
<dbReference type="CDD" id="cd02440">
    <property type="entry name" value="AdoMet_MTases"/>
    <property type="match status" value="1"/>
</dbReference>
<dbReference type="EMBL" id="JBHLZN010000003">
    <property type="protein sequence ID" value="MFB9886747.1"/>
    <property type="molecule type" value="Genomic_DNA"/>
</dbReference>
<dbReference type="SUPFAM" id="SSF53335">
    <property type="entry name" value="S-adenosyl-L-methionine-dependent methyltransferases"/>
    <property type="match status" value="1"/>
</dbReference>
<name>A0ABV5ZBT5_9GAMM</name>
<evidence type="ECO:0000313" key="6">
    <source>
        <dbReference type="Proteomes" id="UP001589628"/>
    </source>
</evidence>
<accession>A0ABV5ZBT5</accession>
<keyword evidence="1 5" id="KW-0489">Methyltransferase</keyword>
<dbReference type="InterPro" id="IPR029063">
    <property type="entry name" value="SAM-dependent_MTases_sf"/>
</dbReference>
<dbReference type="GO" id="GO:0032259">
    <property type="term" value="P:methylation"/>
    <property type="evidence" value="ECO:0007669"/>
    <property type="project" value="UniProtKB-KW"/>
</dbReference>
<evidence type="ECO:0000256" key="1">
    <source>
        <dbReference type="ARBA" id="ARBA00022603"/>
    </source>
</evidence>
<evidence type="ECO:0000256" key="2">
    <source>
        <dbReference type="ARBA" id="ARBA00022679"/>
    </source>
</evidence>
<dbReference type="InterPro" id="IPR013216">
    <property type="entry name" value="Methyltransf_11"/>
</dbReference>
<dbReference type="Proteomes" id="UP001589628">
    <property type="component" value="Unassembled WGS sequence"/>
</dbReference>
<sequence>MSNDSPIWADEQVDWYVQNWGEHPLFSELPHLLNLPCQADIIDLGCASGGLIAALCGYLQQGQLTGIDPSPRMLEYAKARALAPNPKVTVAWRLGQAEHLPCADQSADWILALSSVQHWQDVHQGLRECQRVLRPGGYLLLVEDIWQELEMPEGVTPPADADEPALLPWPVLEQALEQVFTHAYRRWRHQGQGYAMHFTLIQREPNHV</sequence>
<proteinExistence type="predicted"/>